<dbReference type="CDD" id="cd12166">
    <property type="entry name" value="2-Hacid_dh_7"/>
    <property type="match status" value="1"/>
</dbReference>
<dbReference type="RefSeq" id="WP_345714695.1">
    <property type="nucleotide sequence ID" value="NZ_BAABFP010000002.1"/>
</dbReference>
<dbReference type="InterPro" id="IPR036291">
    <property type="entry name" value="NAD(P)-bd_dom_sf"/>
</dbReference>
<evidence type="ECO:0000256" key="2">
    <source>
        <dbReference type="ARBA" id="ARBA00023027"/>
    </source>
</evidence>
<dbReference type="InterPro" id="IPR029753">
    <property type="entry name" value="D-isomer_DH_CS"/>
</dbReference>
<keyword evidence="2" id="KW-0520">NAD</keyword>
<feature type="domain" description="D-isomer specific 2-hydroxyacid dehydrogenase NAD-binding" evidence="3">
    <location>
        <begin position="105"/>
        <end position="282"/>
    </location>
</feature>
<dbReference type="PANTHER" id="PTHR43333">
    <property type="entry name" value="2-HACID_DH_C DOMAIN-CONTAINING PROTEIN"/>
    <property type="match status" value="1"/>
</dbReference>
<dbReference type="InterPro" id="IPR006140">
    <property type="entry name" value="D-isomer_DH_NAD-bd"/>
</dbReference>
<dbReference type="SUPFAM" id="SSF52283">
    <property type="entry name" value="Formate/glycerate dehydrogenase catalytic domain-like"/>
    <property type="match status" value="1"/>
</dbReference>
<dbReference type="Gene3D" id="3.40.50.720">
    <property type="entry name" value="NAD(P)-binding Rossmann-like Domain"/>
    <property type="match status" value="2"/>
</dbReference>
<evidence type="ECO:0000259" key="3">
    <source>
        <dbReference type="Pfam" id="PF02826"/>
    </source>
</evidence>
<proteinExistence type="predicted"/>
<comment type="caution">
    <text evidence="4">The sequence shown here is derived from an EMBL/GenBank/DDBJ whole genome shotgun (WGS) entry which is preliminary data.</text>
</comment>
<dbReference type="Pfam" id="PF02826">
    <property type="entry name" value="2-Hacid_dh_C"/>
    <property type="match status" value="1"/>
</dbReference>
<dbReference type="PROSITE" id="PS00671">
    <property type="entry name" value="D_2_HYDROXYACID_DH_3"/>
    <property type="match status" value="1"/>
</dbReference>
<keyword evidence="1" id="KW-0560">Oxidoreductase</keyword>
<name>A0ABW1JIN8_9ACTN</name>
<evidence type="ECO:0000313" key="5">
    <source>
        <dbReference type="Proteomes" id="UP001596189"/>
    </source>
</evidence>
<dbReference type="PANTHER" id="PTHR43333:SF1">
    <property type="entry name" value="D-ISOMER SPECIFIC 2-HYDROXYACID DEHYDROGENASE NAD-BINDING DOMAIN-CONTAINING PROTEIN"/>
    <property type="match status" value="1"/>
</dbReference>
<dbReference type="Proteomes" id="UP001596189">
    <property type="component" value="Unassembled WGS sequence"/>
</dbReference>
<gene>
    <name evidence="4" type="ORF">ACFQDO_16590</name>
</gene>
<sequence length="328" mass="34632">MDEPWVVTLPEQMFVDGLGAPPDGVRVRLWDLTGPPERPDEISVVVPPYMDTGDWGDLFAGLPHLKLVQTLTAGYESVQPMLPDGVALANAVGVHDTSTAELAVTLAAAVLRGLPDFVRAADAGRWRPQRRRSLADRRVLVVGFGGVGRAVASRLLAFEAQVTAVASRARTPRPEESALGVEHVHGVDELARLLPEHDVVVLTVPLDDATRGLVDAQFLAALPDDAVLVNVARGAVVDTDALLAELRTGRLTAGLDVTDPEPLPDGHPLWSAPGVLISPHVGGATSAFPPRACRMLADQLGRLSTGEPLRGIVVAGRYGDEFGGGSRS</sequence>
<protein>
    <submittedName>
        <fullName evidence="4">2-hydroxyacid dehydrogenase</fullName>
    </submittedName>
</protein>
<reference evidence="5" key="1">
    <citation type="journal article" date="2019" name="Int. J. Syst. Evol. Microbiol.">
        <title>The Global Catalogue of Microorganisms (GCM) 10K type strain sequencing project: providing services to taxonomists for standard genome sequencing and annotation.</title>
        <authorList>
            <consortium name="The Broad Institute Genomics Platform"/>
            <consortium name="The Broad Institute Genome Sequencing Center for Infectious Disease"/>
            <person name="Wu L."/>
            <person name="Ma J."/>
        </authorList>
    </citation>
    <scope>NUCLEOTIDE SEQUENCE [LARGE SCALE GENOMIC DNA]</scope>
    <source>
        <strain evidence="5">KACC 14249</strain>
    </source>
</reference>
<accession>A0ABW1JIN8</accession>
<evidence type="ECO:0000313" key="4">
    <source>
        <dbReference type="EMBL" id="MFC6008752.1"/>
    </source>
</evidence>
<evidence type="ECO:0000256" key="1">
    <source>
        <dbReference type="ARBA" id="ARBA00023002"/>
    </source>
</evidence>
<dbReference type="SUPFAM" id="SSF51735">
    <property type="entry name" value="NAD(P)-binding Rossmann-fold domains"/>
    <property type="match status" value="1"/>
</dbReference>
<keyword evidence="5" id="KW-1185">Reference proteome</keyword>
<organism evidence="4 5">
    <name type="scientific">Angustibacter luteus</name>
    <dbReference type="NCBI Taxonomy" id="658456"/>
    <lineage>
        <taxon>Bacteria</taxon>
        <taxon>Bacillati</taxon>
        <taxon>Actinomycetota</taxon>
        <taxon>Actinomycetes</taxon>
        <taxon>Kineosporiales</taxon>
        <taxon>Kineosporiaceae</taxon>
    </lineage>
</organism>
<dbReference type="EMBL" id="JBHSRD010000006">
    <property type="protein sequence ID" value="MFC6008752.1"/>
    <property type="molecule type" value="Genomic_DNA"/>
</dbReference>